<dbReference type="AlphaFoldDB" id="A0A7J6NG45"/>
<reference evidence="3 4" key="1">
    <citation type="submission" date="2020-04" db="EMBL/GenBank/DDBJ databases">
        <title>Perkinsus olseni comparative genomics.</title>
        <authorList>
            <person name="Bogema D.R."/>
        </authorList>
    </citation>
    <scope>NUCLEOTIDE SEQUENCE [LARGE SCALE GENOMIC DNA]</scope>
    <source>
        <strain evidence="1">ATCC PRA-205</strain>
        <strain evidence="2 3">ATCC PRA-207</strain>
    </source>
</reference>
<dbReference type="Proteomes" id="UP000553632">
    <property type="component" value="Unassembled WGS sequence"/>
</dbReference>
<evidence type="ECO:0000313" key="3">
    <source>
        <dbReference type="Proteomes" id="UP000553632"/>
    </source>
</evidence>
<evidence type="ECO:0000313" key="2">
    <source>
        <dbReference type="EMBL" id="KAF4756171.1"/>
    </source>
</evidence>
<protein>
    <submittedName>
        <fullName evidence="1">Uncharacterized protein</fullName>
    </submittedName>
</protein>
<name>A0A7J6NG45_PEROL</name>
<comment type="caution">
    <text evidence="1">The sequence shown here is derived from an EMBL/GenBank/DDBJ whole genome shotgun (WGS) entry which is preliminary data.</text>
</comment>
<evidence type="ECO:0000313" key="1">
    <source>
        <dbReference type="EMBL" id="KAF4682427.1"/>
    </source>
</evidence>
<organism evidence="1 4">
    <name type="scientific">Perkinsus olseni</name>
    <name type="common">Perkinsus atlanticus</name>
    <dbReference type="NCBI Taxonomy" id="32597"/>
    <lineage>
        <taxon>Eukaryota</taxon>
        <taxon>Sar</taxon>
        <taxon>Alveolata</taxon>
        <taxon>Perkinsozoa</taxon>
        <taxon>Perkinsea</taxon>
        <taxon>Perkinsida</taxon>
        <taxon>Perkinsidae</taxon>
        <taxon>Perkinsus</taxon>
    </lineage>
</organism>
<dbReference type="Proteomes" id="UP000574390">
    <property type="component" value="Unassembled WGS sequence"/>
</dbReference>
<evidence type="ECO:0000313" key="4">
    <source>
        <dbReference type="Proteomes" id="UP000574390"/>
    </source>
</evidence>
<dbReference type="EMBL" id="JABANO010003853">
    <property type="protein sequence ID" value="KAF4756171.1"/>
    <property type="molecule type" value="Genomic_DNA"/>
</dbReference>
<gene>
    <name evidence="1" type="ORF">FOZ62_008904</name>
    <name evidence="2" type="ORF">FOZ63_004182</name>
</gene>
<sequence length="299" mass="33926">MKSPHAVRPASPSSAVVLSRDRGLGSKEMELVQTVGVLWGEVKKRDAALNGATEEVAALRKENKRLRRITAKQQRTTYGGKCYLKVDWNGLLSMGLSGRGKRNSFLSEEKNCHSRLMHEGESVVRCEVCKDKWMDDQQRARLIEAEDTIASLKLTVGYLEREKALQCPGKLAAYLRSMLVERGEKISKDPWKFVGLIMKYLGGRKLHSELEEYHRLKMVSDESCGFAVRREAGVPREVIDELLERLDSACDKIKDTSYVEKRHDDGDEARWDRILRGVGVSPIRSRRGHYDTDTDSDSD</sequence>
<accession>A0A7J6NG45</accession>
<keyword evidence="3" id="KW-1185">Reference proteome</keyword>
<dbReference type="EMBL" id="JABANM010037478">
    <property type="protein sequence ID" value="KAF4682427.1"/>
    <property type="molecule type" value="Genomic_DNA"/>
</dbReference>
<proteinExistence type="predicted"/>